<feature type="region of interest" description="Disordered" evidence="1">
    <location>
        <begin position="32"/>
        <end position="72"/>
    </location>
</feature>
<sequence length="160" mass="17153">MPGLARLFGELGSIRSSVHSKRLGQRLSIRTGSTTSIPGIRGEAMSGAPMKRSQSTMGTWRGGKKNKQEKRSVDAAGVNNLSPFAAEYTAAAAASGLDVPVKRPTTRGEALAMGMSCLRVAIDLNEHALRLVQSSRHLKDQSDLLAILQVIQTNALMTFY</sequence>
<comment type="caution">
    <text evidence="2">The sequence shown here is derived from an EMBL/GenBank/DDBJ whole genome shotgun (WGS) entry which is preliminary data.</text>
</comment>
<gene>
    <name evidence="2" type="ORF">PXEA_LOCUS32048</name>
</gene>
<evidence type="ECO:0000313" key="2">
    <source>
        <dbReference type="EMBL" id="VEL38608.1"/>
    </source>
</evidence>
<dbReference type="Proteomes" id="UP000784294">
    <property type="component" value="Unassembled WGS sequence"/>
</dbReference>
<evidence type="ECO:0000313" key="3">
    <source>
        <dbReference type="Proteomes" id="UP000784294"/>
    </source>
</evidence>
<dbReference type="EMBL" id="CAAALY010258387">
    <property type="protein sequence ID" value="VEL38608.1"/>
    <property type="molecule type" value="Genomic_DNA"/>
</dbReference>
<accession>A0A3S5AJQ6</accession>
<name>A0A3S5AJQ6_9PLAT</name>
<keyword evidence="3" id="KW-1185">Reference proteome</keyword>
<organism evidence="2 3">
    <name type="scientific">Protopolystoma xenopodis</name>
    <dbReference type="NCBI Taxonomy" id="117903"/>
    <lineage>
        <taxon>Eukaryota</taxon>
        <taxon>Metazoa</taxon>
        <taxon>Spiralia</taxon>
        <taxon>Lophotrochozoa</taxon>
        <taxon>Platyhelminthes</taxon>
        <taxon>Monogenea</taxon>
        <taxon>Polyopisthocotylea</taxon>
        <taxon>Polystomatidea</taxon>
        <taxon>Polystomatidae</taxon>
        <taxon>Protopolystoma</taxon>
    </lineage>
</organism>
<dbReference type="AlphaFoldDB" id="A0A3S5AJQ6"/>
<evidence type="ECO:0000256" key="1">
    <source>
        <dbReference type="SAM" id="MobiDB-lite"/>
    </source>
</evidence>
<proteinExistence type="predicted"/>
<reference evidence="2" key="1">
    <citation type="submission" date="2018-11" db="EMBL/GenBank/DDBJ databases">
        <authorList>
            <consortium name="Pathogen Informatics"/>
        </authorList>
    </citation>
    <scope>NUCLEOTIDE SEQUENCE</scope>
</reference>
<protein>
    <submittedName>
        <fullName evidence="2">Uncharacterized protein</fullName>
    </submittedName>
</protein>